<dbReference type="Proteomes" id="UP000317316">
    <property type="component" value="Unassembled WGS sequence"/>
</dbReference>
<evidence type="ECO:0000313" key="3">
    <source>
        <dbReference type="Proteomes" id="UP000317316"/>
    </source>
</evidence>
<dbReference type="AlphaFoldDB" id="A0A544TI20"/>
<gene>
    <name evidence="2" type="ORF">FG382_02870</name>
</gene>
<dbReference type="RefSeq" id="WP_142537347.1">
    <property type="nucleotide sequence ID" value="NZ_BMIE01000002.1"/>
</dbReference>
<dbReference type="OrthoDB" id="2429101at2"/>
<keyword evidence="1" id="KW-0472">Membrane</keyword>
<evidence type="ECO:0000313" key="2">
    <source>
        <dbReference type="EMBL" id="TQR17104.1"/>
    </source>
</evidence>
<organism evidence="2 3">
    <name type="scientific">Psychrobacillus lasiicapitis</name>
    <dbReference type="NCBI Taxonomy" id="1636719"/>
    <lineage>
        <taxon>Bacteria</taxon>
        <taxon>Bacillati</taxon>
        <taxon>Bacillota</taxon>
        <taxon>Bacilli</taxon>
        <taxon>Bacillales</taxon>
        <taxon>Bacillaceae</taxon>
        <taxon>Psychrobacillus</taxon>
    </lineage>
</organism>
<keyword evidence="1" id="KW-1133">Transmembrane helix</keyword>
<proteinExistence type="predicted"/>
<name>A0A544TI20_9BACI</name>
<comment type="caution">
    <text evidence="2">The sequence shown here is derived from an EMBL/GenBank/DDBJ whole genome shotgun (WGS) entry which is preliminary data.</text>
</comment>
<protein>
    <submittedName>
        <fullName evidence="2">Uncharacterized protein</fullName>
    </submittedName>
</protein>
<evidence type="ECO:0000256" key="1">
    <source>
        <dbReference type="SAM" id="Phobius"/>
    </source>
</evidence>
<feature type="transmembrane region" description="Helical" evidence="1">
    <location>
        <begin position="6"/>
        <end position="26"/>
    </location>
</feature>
<feature type="transmembrane region" description="Helical" evidence="1">
    <location>
        <begin position="47"/>
        <end position="67"/>
    </location>
</feature>
<reference evidence="2 3" key="1">
    <citation type="submission" date="2019-05" db="EMBL/GenBank/DDBJ databases">
        <title>Psychrobacillus vulpis sp. nov., a new species isolated from feces of a red fox that inhabits in The Tablas de Daimiel Natural Park, Albacete, Spain.</title>
        <authorList>
            <person name="Rodriguez M."/>
            <person name="Reina J.C."/>
            <person name="Bejar V."/>
            <person name="Llamas I."/>
        </authorList>
    </citation>
    <scope>NUCLEOTIDE SEQUENCE [LARGE SCALE GENOMIC DNA]</scope>
    <source>
        <strain evidence="2 3">NEAU-3TGS17</strain>
    </source>
</reference>
<accession>A0A544TI20</accession>
<sequence>MDFFLWLVLSFIIIGFVVLVSMKKNMEIKLAFIKTNIETTKGSTQSIIWWIVGTTVWGIVSMILIVWCFHEYLG</sequence>
<keyword evidence="1" id="KW-0812">Transmembrane</keyword>
<keyword evidence="3" id="KW-1185">Reference proteome</keyword>
<dbReference type="EMBL" id="VDGH01000001">
    <property type="protein sequence ID" value="TQR17104.1"/>
    <property type="molecule type" value="Genomic_DNA"/>
</dbReference>